<dbReference type="GO" id="GO:0003677">
    <property type="term" value="F:DNA binding"/>
    <property type="evidence" value="ECO:0007669"/>
    <property type="project" value="UniProtKB-KW"/>
</dbReference>
<dbReference type="PANTHER" id="PTHR42756">
    <property type="entry name" value="TRANSCRIPTIONAL REGULATOR, MARR"/>
    <property type="match status" value="1"/>
</dbReference>
<dbReference type="SUPFAM" id="SSF46785">
    <property type="entry name" value="Winged helix' DNA-binding domain"/>
    <property type="match status" value="1"/>
</dbReference>
<evidence type="ECO:0000256" key="3">
    <source>
        <dbReference type="ARBA" id="ARBA00023163"/>
    </source>
</evidence>
<feature type="region of interest" description="Disordered" evidence="4">
    <location>
        <begin position="1"/>
        <end position="32"/>
    </location>
</feature>
<feature type="domain" description="HTH marR-type" evidence="5">
    <location>
        <begin position="54"/>
        <end position="186"/>
    </location>
</feature>
<evidence type="ECO:0000313" key="7">
    <source>
        <dbReference type="Proteomes" id="UP000281118"/>
    </source>
</evidence>
<dbReference type="Pfam" id="PF01047">
    <property type="entry name" value="MarR"/>
    <property type="match status" value="1"/>
</dbReference>
<sequence>MRSIQVKTARPRSTKPSQKSRVHVEDSSSEVAANLSVKPAGTAGNPPSAGYQVTQQVGHQLRRAYQRHVSIFQQGIPDSQLTMPQFVALCTIRDLGSCSLNEIVAQTFIDQATIRGVVDRLSSRKLIDVGEDPSDRRKLAVSLTPAGAQLLEQVIGVAQDITEQTLGSLNEAERIALVYLLEKMCAST</sequence>
<dbReference type="SMART" id="SM00347">
    <property type="entry name" value="HTH_MARR"/>
    <property type="match status" value="1"/>
</dbReference>
<evidence type="ECO:0000313" key="6">
    <source>
        <dbReference type="EMBL" id="RUR71224.1"/>
    </source>
</evidence>
<accession>A0A433MTV5</accession>
<evidence type="ECO:0000256" key="4">
    <source>
        <dbReference type="SAM" id="MobiDB-lite"/>
    </source>
</evidence>
<dbReference type="OrthoDB" id="9814496at2"/>
<dbReference type="InterPro" id="IPR036390">
    <property type="entry name" value="WH_DNA-bd_sf"/>
</dbReference>
<dbReference type="AlphaFoldDB" id="A0A433MTV5"/>
<organism evidence="6 7">
    <name type="scientific">Variovorax guangxiensis</name>
    <dbReference type="NCBI Taxonomy" id="1775474"/>
    <lineage>
        <taxon>Bacteria</taxon>
        <taxon>Pseudomonadati</taxon>
        <taxon>Pseudomonadota</taxon>
        <taxon>Betaproteobacteria</taxon>
        <taxon>Burkholderiales</taxon>
        <taxon>Comamonadaceae</taxon>
        <taxon>Variovorax</taxon>
    </lineage>
</organism>
<evidence type="ECO:0000256" key="1">
    <source>
        <dbReference type="ARBA" id="ARBA00023015"/>
    </source>
</evidence>
<gene>
    <name evidence="6" type="ORF">EJP67_29690</name>
</gene>
<reference evidence="6 7" key="1">
    <citation type="submission" date="2018-12" db="EMBL/GenBank/DDBJ databases">
        <title>The genome sequences of Variovorax guangxiensis DSM 27352.</title>
        <authorList>
            <person name="Gao J."/>
            <person name="Sun J."/>
        </authorList>
    </citation>
    <scope>NUCLEOTIDE SEQUENCE [LARGE SCALE GENOMIC DNA]</scope>
    <source>
        <strain evidence="6 7">DSM 27352</strain>
    </source>
</reference>
<proteinExistence type="predicted"/>
<keyword evidence="1" id="KW-0805">Transcription regulation</keyword>
<keyword evidence="3" id="KW-0804">Transcription</keyword>
<dbReference type="PROSITE" id="PS50995">
    <property type="entry name" value="HTH_MARR_2"/>
    <property type="match status" value="1"/>
</dbReference>
<dbReference type="GO" id="GO:0003700">
    <property type="term" value="F:DNA-binding transcription factor activity"/>
    <property type="evidence" value="ECO:0007669"/>
    <property type="project" value="InterPro"/>
</dbReference>
<dbReference type="InterPro" id="IPR036388">
    <property type="entry name" value="WH-like_DNA-bd_sf"/>
</dbReference>
<dbReference type="EMBL" id="RXFT01000019">
    <property type="protein sequence ID" value="RUR71224.1"/>
    <property type="molecule type" value="Genomic_DNA"/>
</dbReference>
<dbReference type="Proteomes" id="UP000281118">
    <property type="component" value="Unassembled WGS sequence"/>
</dbReference>
<feature type="compositionally biased region" description="Basic residues" evidence="4">
    <location>
        <begin position="9"/>
        <end position="21"/>
    </location>
</feature>
<comment type="caution">
    <text evidence="6">The sequence shown here is derived from an EMBL/GenBank/DDBJ whole genome shotgun (WGS) entry which is preliminary data.</text>
</comment>
<dbReference type="PANTHER" id="PTHR42756:SF1">
    <property type="entry name" value="TRANSCRIPTIONAL REPRESSOR OF EMRAB OPERON"/>
    <property type="match status" value="1"/>
</dbReference>
<keyword evidence="2" id="KW-0238">DNA-binding</keyword>
<dbReference type="Gene3D" id="1.10.10.10">
    <property type="entry name" value="Winged helix-like DNA-binding domain superfamily/Winged helix DNA-binding domain"/>
    <property type="match status" value="1"/>
</dbReference>
<dbReference type="RefSeq" id="WP_126025308.1">
    <property type="nucleotide sequence ID" value="NZ_RXFT01000019.1"/>
</dbReference>
<dbReference type="InterPro" id="IPR000835">
    <property type="entry name" value="HTH_MarR-typ"/>
</dbReference>
<name>A0A433MTV5_9BURK</name>
<protein>
    <submittedName>
        <fullName evidence="6">MarR family transcriptional regulator</fullName>
    </submittedName>
</protein>
<evidence type="ECO:0000256" key="2">
    <source>
        <dbReference type="ARBA" id="ARBA00023125"/>
    </source>
</evidence>
<evidence type="ECO:0000259" key="5">
    <source>
        <dbReference type="PROSITE" id="PS50995"/>
    </source>
</evidence>